<comment type="catalytic activity">
    <reaction evidence="10 11">
        <text>L-lysyl(79)-[histone H3] + 3 S-adenosyl-L-methionine = N(6),N(6),N(6)-trimethyl-L-lysyl(79)-[histone H3] + 3 S-adenosyl-L-homocysteine + 3 H(+)</text>
        <dbReference type="Rhea" id="RHEA:60328"/>
        <dbReference type="Rhea" id="RHEA-COMP:15549"/>
        <dbReference type="Rhea" id="RHEA-COMP:15552"/>
        <dbReference type="ChEBI" id="CHEBI:15378"/>
        <dbReference type="ChEBI" id="CHEBI:29969"/>
        <dbReference type="ChEBI" id="CHEBI:57856"/>
        <dbReference type="ChEBI" id="CHEBI:59789"/>
        <dbReference type="ChEBI" id="CHEBI:61961"/>
        <dbReference type="EC" id="2.1.1.360"/>
    </reaction>
</comment>
<feature type="region of interest" description="Disordered" evidence="12">
    <location>
        <begin position="1"/>
        <end position="36"/>
    </location>
</feature>
<dbReference type="Proteomes" id="UP001385951">
    <property type="component" value="Unassembled WGS sequence"/>
</dbReference>
<evidence type="ECO:0000256" key="9">
    <source>
        <dbReference type="ARBA" id="ARBA00029821"/>
    </source>
</evidence>
<dbReference type="AlphaFoldDB" id="A0AAW0G4B5"/>
<dbReference type="GO" id="GO:0006281">
    <property type="term" value="P:DNA repair"/>
    <property type="evidence" value="ECO:0007669"/>
    <property type="project" value="TreeGrafter"/>
</dbReference>
<accession>A0AAW0G4B5</accession>
<feature type="compositionally biased region" description="Low complexity" evidence="12">
    <location>
        <begin position="571"/>
        <end position="584"/>
    </location>
</feature>
<keyword evidence="15" id="KW-1185">Reference proteome</keyword>
<feature type="compositionally biased region" description="Polar residues" evidence="12">
    <location>
        <begin position="93"/>
        <end position="111"/>
    </location>
</feature>
<dbReference type="InterPro" id="IPR030445">
    <property type="entry name" value="H3-K79_meTrfase"/>
</dbReference>
<dbReference type="SUPFAM" id="SSF53335">
    <property type="entry name" value="S-adenosyl-L-methionine-dependent methyltransferases"/>
    <property type="match status" value="1"/>
</dbReference>
<feature type="compositionally biased region" description="Low complexity" evidence="12">
    <location>
        <begin position="23"/>
        <end position="33"/>
    </location>
</feature>
<dbReference type="PROSITE" id="PS51569">
    <property type="entry name" value="DOT1"/>
    <property type="match status" value="1"/>
</dbReference>
<evidence type="ECO:0000256" key="2">
    <source>
        <dbReference type="ARBA" id="ARBA00012190"/>
    </source>
</evidence>
<dbReference type="Pfam" id="PF08123">
    <property type="entry name" value="DOT1"/>
    <property type="match status" value="1"/>
</dbReference>
<dbReference type="PANTHER" id="PTHR21451:SF0">
    <property type="entry name" value="HISTONE-LYSINE N-METHYLTRANSFERASE, H3 LYSINE-79 SPECIFIC"/>
    <property type="match status" value="1"/>
</dbReference>
<keyword evidence="4 11" id="KW-0489">Methyltransferase</keyword>
<dbReference type="Gene3D" id="3.40.50.150">
    <property type="entry name" value="Vaccinia Virus protein VP39"/>
    <property type="match status" value="1"/>
</dbReference>
<evidence type="ECO:0000259" key="13">
    <source>
        <dbReference type="PROSITE" id="PS51569"/>
    </source>
</evidence>
<dbReference type="GO" id="GO:0000077">
    <property type="term" value="P:DNA damage checkpoint signaling"/>
    <property type="evidence" value="ECO:0007669"/>
    <property type="project" value="TreeGrafter"/>
</dbReference>
<dbReference type="EC" id="2.1.1.360" evidence="2 11"/>
<organism evidence="14 15">
    <name type="scientific">Cerrena zonata</name>
    <dbReference type="NCBI Taxonomy" id="2478898"/>
    <lineage>
        <taxon>Eukaryota</taxon>
        <taxon>Fungi</taxon>
        <taxon>Dikarya</taxon>
        <taxon>Basidiomycota</taxon>
        <taxon>Agaricomycotina</taxon>
        <taxon>Agaricomycetes</taxon>
        <taxon>Polyporales</taxon>
        <taxon>Cerrenaceae</taxon>
        <taxon>Cerrena</taxon>
    </lineage>
</organism>
<comment type="caution">
    <text evidence="14">The sequence shown here is derived from an EMBL/GenBank/DDBJ whole genome shotgun (WGS) entry which is preliminary data.</text>
</comment>
<sequence length="584" mass="65276">MQSRRQATSNLGFFSKSFSLNGPSSTPQPTQTTNVVVKKRFVEKTPVPRRGKGRRERRHSFRRLLFFPGIVKRPRLSPTSTESRAVSAAPSEAPSTRTDSVAPSRTGSPTPLSGGARWIDEHGRPGSELLSSEITVRNVLKTYKAYFKNPSDPEDTSFEPHSTNYPITELEYPNSFASERFVLLEPKDKDHYAPILCLQKTVHIIVEYYLTPEQRTIFGQLPNTSLSHLWDDADHDSPDSNPSETLDQSQLNNLLSTLLSSSSLLSSFLPSSSSSTSSPTFNFPRRLQSAINRRNGPQFLELMDGINTFFRALKYPRLSPDLFDNTPPNGLISTAKSKGAIPYAVLMRIVDETYQRAVGPEVDSLKNYQAFTAETYGELMPSFVSRIIKETKLNAESLFIDLGSGVGNTVCQASLETGCTSFGVELLNIPAAVAQTQLQQLKIRCRMWGVSLGDVELEHNDMLKSRRVDALLSKADVVLVNNKVFDEALNESIKGKFLDLKEGAFVVSLRPFSQPKSSLTSRNVDDISRIFQVREKKFPSGSVSWTGSSDFYYVHQVNRDAYARDRTQYHSSRASSVRSTRSRR</sequence>
<keyword evidence="7 11" id="KW-0156">Chromatin regulator</keyword>
<dbReference type="GO" id="GO:0005634">
    <property type="term" value="C:nucleus"/>
    <property type="evidence" value="ECO:0007669"/>
    <property type="project" value="UniProtKB-SubCell"/>
</dbReference>
<evidence type="ECO:0000256" key="10">
    <source>
        <dbReference type="ARBA" id="ARBA00047770"/>
    </source>
</evidence>
<feature type="region of interest" description="Disordered" evidence="12">
    <location>
        <begin position="565"/>
        <end position="584"/>
    </location>
</feature>
<dbReference type="GO" id="GO:0032259">
    <property type="term" value="P:methylation"/>
    <property type="evidence" value="ECO:0007669"/>
    <property type="project" value="UniProtKB-KW"/>
</dbReference>
<feature type="domain" description="DOT1" evidence="13">
    <location>
        <begin position="242"/>
        <end position="570"/>
    </location>
</feature>
<protein>
    <recommendedName>
        <fullName evidence="3 11">Histone-lysine N-methyltransferase, H3 lysine-79 specific</fullName>
        <ecNumber evidence="2 11">2.1.1.360</ecNumber>
    </recommendedName>
    <alternativeName>
        <fullName evidence="9 11">Histone H3-K79 methyltransferase</fullName>
    </alternativeName>
</protein>
<evidence type="ECO:0000256" key="3">
    <source>
        <dbReference type="ARBA" id="ARBA00020987"/>
    </source>
</evidence>
<evidence type="ECO:0000256" key="5">
    <source>
        <dbReference type="ARBA" id="ARBA00022679"/>
    </source>
</evidence>
<dbReference type="InterPro" id="IPR025789">
    <property type="entry name" value="DOT1_dom"/>
</dbReference>
<evidence type="ECO:0000256" key="12">
    <source>
        <dbReference type="SAM" id="MobiDB-lite"/>
    </source>
</evidence>
<evidence type="ECO:0000256" key="4">
    <source>
        <dbReference type="ARBA" id="ARBA00022603"/>
    </source>
</evidence>
<dbReference type="PANTHER" id="PTHR21451">
    <property type="entry name" value="HISTONE H3 METHYLTRANSFERASE"/>
    <property type="match status" value="1"/>
</dbReference>
<keyword evidence="6 11" id="KW-0949">S-adenosyl-L-methionine</keyword>
<evidence type="ECO:0000313" key="15">
    <source>
        <dbReference type="Proteomes" id="UP001385951"/>
    </source>
</evidence>
<evidence type="ECO:0000256" key="6">
    <source>
        <dbReference type="ARBA" id="ARBA00022691"/>
    </source>
</evidence>
<comment type="miscellaneous">
    <text evidence="11">In contrast to other lysine histone methyltransferases, it does not contain a SET domain, suggesting the existence of another mechanism for methylation of lysine residues of histones.</text>
</comment>
<keyword evidence="5 11" id="KW-0808">Transferase</keyword>
<evidence type="ECO:0000256" key="1">
    <source>
        <dbReference type="ARBA" id="ARBA00004123"/>
    </source>
</evidence>
<evidence type="ECO:0000256" key="11">
    <source>
        <dbReference type="RuleBase" id="RU271113"/>
    </source>
</evidence>
<dbReference type="GO" id="GO:0140956">
    <property type="term" value="F:histone H3K79 trimethyltransferase activity"/>
    <property type="evidence" value="ECO:0007669"/>
    <property type="project" value="UniProtKB-EC"/>
</dbReference>
<feature type="region of interest" description="Disordered" evidence="12">
    <location>
        <begin position="73"/>
        <end position="124"/>
    </location>
</feature>
<reference evidence="14 15" key="1">
    <citation type="submission" date="2022-09" db="EMBL/GenBank/DDBJ databases">
        <authorList>
            <person name="Palmer J.M."/>
        </authorList>
    </citation>
    <scope>NUCLEOTIDE SEQUENCE [LARGE SCALE GENOMIC DNA]</scope>
    <source>
        <strain evidence="14 15">DSM 7382</strain>
    </source>
</reference>
<gene>
    <name evidence="14" type="ORF">QCA50_008538</name>
</gene>
<evidence type="ECO:0000256" key="7">
    <source>
        <dbReference type="ARBA" id="ARBA00022853"/>
    </source>
</evidence>
<comment type="activity regulation">
    <text evidence="11">Ubiquitination of histone H2B to form H2BK123ub1 is required for efficient DOT1 methyltransferase activity on histone H3.</text>
</comment>
<comment type="subcellular location">
    <subcellularLocation>
        <location evidence="1 11">Nucleus</location>
    </subcellularLocation>
</comment>
<name>A0AAW0G4B5_9APHY</name>
<dbReference type="FunFam" id="3.40.50.150:FF:000033">
    <property type="entry name" value="Histone-lysine N-methyltransferase, H3 lysine-79 specific"/>
    <property type="match status" value="1"/>
</dbReference>
<keyword evidence="8 11" id="KW-0539">Nucleus</keyword>
<feature type="compositionally biased region" description="Polar residues" evidence="12">
    <location>
        <begin position="1"/>
        <end position="22"/>
    </location>
</feature>
<comment type="function">
    <text evidence="11">Histone methyltransferase that specifically trimethylates histone H3 to form H3K79me3. This methylation is required for telomere silencing and for the pachytene checkpoint during the meiotic cell cycle by allowing the recruitment of RAD9 to double strand breaks. Nucleosomes are preferred as substrate compared to free histone.</text>
</comment>
<evidence type="ECO:0000313" key="14">
    <source>
        <dbReference type="EMBL" id="KAK7688168.1"/>
    </source>
</evidence>
<proteinExistence type="inferred from homology"/>
<dbReference type="EMBL" id="JASBNA010000011">
    <property type="protein sequence ID" value="KAK7688168.1"/>
    <property type="molecule type" value="Genomic_DNA"/>
</dbReference>
<dbReference type="InterPro" id="IPR029063">
    <property type="entry name" value="SAM-dependent_MTases_sf"/>
</dbReference>
<evidence type="ECO:0000256" key="8">
    <source>
        <dbReference type="ARBA" id="ARBA00023242"/>
    </source>
</evidence>
<comment type="similarity">
    <text evidence="11">Belongs to the class I-like SAM-binding methyltransferase superfamily. DOT1 family.</text>
</comment>